<evidence type="ECO:0000259" key="3">
    <source>
        <dbReference type="Pfam" id="PF05569"/>
    </source>
</evidence>
<dbReference type="PANTHER" id="PTHR34978:SF3">
    <property type="entry name" value="SLR0241 PROTEIN"/>
    <property type="match status" value="1"/>
</dbReference>
<dbReference type="RefSeq" id="WP_264542157.1">
    <property type="nucleotide sequence ID" value="NZ_BAABIP010000017.1"/>
</dbReference>
<comment type="caution">
    <text evidence="4">The sequence shown here is derived from an EMBL/GenBank/DDBJ whole genome shotgun (WGS) entry which is preliminary data.</text>
</comment>
<dbReference type="InterPro" id="IPR008756">
    <property type="entry name" value="Peptidase_M56"/>
</dbReference>
<feature type="transmembrane region" description="Helical" evidence="2">
    <location>
        <begin position="37"/>
        <end position="54"/>
    </location>
</feature>
<feature type="transmembrane region" description="Helical" evidence="2">
    <location>
        <begin position="6"/>
        <end position="25"/>
    </location>
</feature>
<sequence>MENIFIYFLKASALIVVYFTAYHFLLRKETFFNTNRWFLLAGLFTSAILPLFFIKKTIWIEKQKVSIDDLIQYSKTQITPKTESFTINWDQILIASYIVISAFLLAKVITNLVSLAKLLHNKEVIKKDKFSLVDLNEDIAPFSFFNYIVFNSDYYTNDELRSILLHEKVHSEEKHSIDIIIAKIFCIVFWFNPFMWLYKKAIIQNLEYIADQKACLQIEDKKVYQKALLKVVSHQNCLSITNHFYQSLIKKRIVMLNKNQSHKRNSWKYAVVIPALVSFFILFQVKVIAQERENKIVEKQVDKKVVSIVIDKNSSDNDIKKNTEMLKSEHDVNLKVSKVKRNSQGEITSIKVEYKDNKGNNGSMQSQSDTPIEPIHFYKESSNDGNNRIGFGKPRMELRRSHAIKRLAEVNKDFDEDELGKKIEKEVEEGLSKSFAWSFSDDDTDGKSIERKIVVRKRGKNGNPEVIINGEKLDIPFADLEKMDKDFDGKFEFKSDDNGPFIFKFNDEEIMRFTPEDIERIKSDALESAKEMEISKIHMKKMKERMEKMRPEMEKMREKMQYDREERNIDMQKAREEMLKAKEEMLKAREEMKKAKEEMEKAKSEMKTRKA</sequence>
<evidence type="ECO:0000313" key="4">
    <source>
        <dbReference type="EMBL" id="GAA4768979.1"/>
    </source>
</evidence>
<protein>
    <recommendedName>
        <fullName evidence="3">Peptidase M56 domain-containing protein</fullName>
    </recommendedName>
</protein>
<reference evidence="5" key="1">
    <citation type="journal article" date="2019" name="Int. J. Syst. Evol. Microbiol.">
        <title>The Global Catalogue of Microorganisms (GCM) 10K type strain sequencing project: providing services to taxonomists for standard genome sequencing and annotation.</title>
        <authorList>
            <consortium name="The Broad Institute Genomics Platform"/>
            <consortium name="The Broad Institute Genome Sequencing Center for Infectious Disease"/>
            <person name="Wu L."/>
            <person name="Ma J."/>
        </authorList>
    </citation>
    <scope>NUCLEOTIDE SEQUENCE [LARGE SCALE GENOMIC DNA]</scope>
    <source>
        <strain evidence="5">JCM 18198</strain>
    </source>
</reference>
<organism evidence="4 5">
    <name type="scientific">Flavobacterium hankyongi</name>
    <dbReference type="NCBI Taxonomy" id="1176532"/>
    <lineage>
        <taxon>Bacteria</taxon>
        <taxon>Pseudomonadati</taxon>
        <taxon>Bacteroidota</taxon>
        <taxon>Flavobacteriia</taxon>
        <taxon>Flavobacteriales</taxon>
        <taxon>Flavobacteriaceae</taxon>
        <taxon>Flavobacterium</taxon>
    </lineage>
</organism>
<evidence type="ECO:0000256" key="1">
    <source>
        <dbReference type="SAM" id="MobiDB-lite"/>
    </source>
</evidence>
<dbReference type="PANTHER" id="PTHR34978">
    <property type="entry name" value="POSSIBLE SENSOR-TRANSDUCER PROTEIN BLAR"/>
    <property type="match status" value="1"/>
</dbReference>
<feature type="transmembrane region" description="Helical" evidence="2">
    <location>
        <begin position="94"/>
        <end position="119"/>
    </location>
</feature>
<feature type="region of interest" description="Disordered" evidence="1">
    <location>
        <begin position="590"/>
        <end position="611"/>
    </location>
</feature>
<feature type="region of interest" description="Disordered" evidence="1">
    <location>
        <begin position="547"/>
        <end position="570"/>
    </location>
</feature>
<dbReference type="Proteomes" id="UP001500141">
    <property type="component" value="Unassembled WGS sequence"/>
</dbReference>
<feature type="domain" description="Peptidase M56" evidence="3">
    <location>
        <begin position="146"/>
        <end position="256"/>
    </location>
</feature>
<evidence type="ECO:0000256" key="2">
    <source>
        <dbReference type="SAM" id="Phobius"/>
    </source>
</evidence>
<keyword evidence="2" id="KW-0812">Transmembrane</keyword>
<dbReference type="EMBL" id="BAABIP010000017">
    <property type="protein sequence ID" value="GAA4768979.1"/>
    <property type="molecule type" value="Genomic_DNA"/>
</dbReference>
<evidence type="ECO:0000313" key="5">
    <source>
        <dbReference type="Proteomes" id="UP001500141"/>
    </source>
</evidence>
<accession>A0ABP8ZZN6</accession>
<gene>
    <name evidence="4" type="ORF">GCM10023230_18580</name>
</gene>
<feature type="transmembrane region" description="Helical" evidence="2">
    <location>
        <begin position="180"/>
        <end position="198"/>
    </location>
</feature>
<keyword evidence="2" id="KW-0472">Membrane</keyword>
<keyword evidence="2" id="KW-1133">Transmembrane helix</keyword>
<name>A0ABP8ZZN6_9FLAO</name>
<keyword evidence="5" id="KW-1185">Reference proteome</keyword>
<proteinExistence type="predicted"/>
<dbReference type="InterPro" id="IPR052173">
    <property type="entry name" value="Beta-lactam_resp_regulator"/>
</dbReference>
<dbReference type="Pfam" id="PF05569">
    <property type="entry name" value="Peptidase_M56"/>
    <property type="match status" value="1"/>
</dbReference>
<dbReference type="CDD" id="cd07341">
    <property type="entry name" value="M56_BlaR1_MecR1_like"/>
    <property type="match status" value="1"/>
</dbReference>